<dbReference type="InterPro" id="IPR052146">
    <property type="entry name" value="HOT1"/>
</dbReference>
<reference evidence="4 6" key="1">
    <citation type="submission" date="2014-09" db="EMBL/GenBank/DDBJ databases">
        <authorList>
            <person name="Ellenberger Sabrina"/>
        </authorList>
    </citation>
    <scope>NUCLEOTIDE SEQUENCE [LARGE SCALE GENOMIC DNA]</scope>
    <source>
        <strain evidence="4 6">CBS 412.66</strain>
    </source>
</reference>
<feature type="domain" description="Ndc10" evidence="3">
    <location>
        <begin position="211"/>
        <end position="394"/>
    </location>
</feature>
<dbReference type="InterPro" id="IPR031872">
    <property type="entry name" value="NDC10_II"/>
</dbReference>
<dbReference type="SUPFAM" id="SSF56349">
    <property type="entry name" value="DNA breaking-rejoining enzymes"/>
    <property type="match status" value="1"/>
</dbReference>
<feature type="compositionally biased region" description="Polar residues" evidence="1">
    <location>
        <begin position="688"/>
        <end position="698"/>
    </location>
</feature>
<feature type="compositionally biased region" description="Polar residues" evidence="1">
    <location>
        <begin position="57"/>
        <end position="66"/>
    </location>
</feature>
<dbReference type="PANTHER" id="PTHR37784">
    <property type="entry name" value="PROTEIN MSN1"/>
    <property type="match status" value="1"/>
</dbReference>
<feature type="domain" description="Ndc10" evidence="3">
    <location>
        <begin position="439"/>
        <end position="600"/>
    </location>
</feature>
<dbReference type="Pfam" id="PF16787">
    <property type="entry name" value="NDC10_II"/>
    <property type="match status" value="2"/>
</dbReference>
<dbReference type="STRING" id="35722.A0A0B7MPB7"/>
<evidence type="ECO:0000313" key="4">
    <source>
        <dbReference type="EMBL" id="CEP07726.1"/>
    </source>
</evidence>
<proteinExistence type="predicted"/>
<feature type="compositionally biased region" description="Basic residues" evidence="1">
    <location>
        <begin position="394"/>
        <end position="403"/>
    </location>
</feature>
<evidence type="ECO:0000259" key="2">
    <source>
        <dbReference type="Pfam" id="PF12550"/>
    </source>
</evidence>
<dbReference type="InterPro" id="IPR022210">
    <property type="entry name" value="TF_GCR1-like"/>
</dbReference>
<feature type="region of interest" description="Disordered" evidence="1">
    <location>
        <begin position="45"/>
        <end position="66"/>
    </location>
</feature>
<evidence type="ECO:0008006" key="7">
    <source>
        <dbReference type="Google" id="ProtNLM"/>
    </source>
</evidence>
<dbReference type="GO" id="GO:0000978">
    <property type="term" value="F:RNA polymerase II cis-regulatory region sequence-specific DNA binding"/>
    <property type="evidence" value="ECO:0007669"/>
    <property type="project" value="TreeGrafter"/>
</dbReference>
<sequence length="849" mass="97800">MPRPSRKLSQVEINQLKAHEDHVEQLIRDQIPHFLKMYQQRRKYGKKHQNLEDETTTEGNQSNAISDVPSQTFFDGRGRITESLIVEYEASISNLAYREIQKARGMNTSLAYCYKQVEFLLFCEKVYAVYPVASRFQVTGGKLLAFLLESVVERKLRKAGRTFIDKRNEELAVDMEGLENAIASTNKKLSYSTCNIYVSAIVDLWNYQRLLGSNANESPRTKTVSQILKWVRQRQSKNNRDNYVDRAATSLSNGYSTNMEVALIARNMYNNPQQDYKYCFRNATSFLLQHFLLLRGESIKNLEFADLQYMELHKMGVEGTYPAIIFIFNQGKTNKDGKTESGACIRNKMVEICPFMALSFHFFWRWHHDKEDFPNMESNKDWFQMKVIHGARPKSATVKKGKQPARENVNDDFDNEDDYSSEDVASFVGRSHWEIPISNATQTRFMREAFDRAGISIVGKITHAPRICATQMADNFGIPAAQISRMGKWSTDVMTNSYLNTVPRQFMRGIAGFDTDTEYHIPRGIEEPCQELKNLVFPMADYWYERVSTKNVPQHSVSAARFLMLVKCFKTTFLQDAAVMMDMIPDHPIWRHKIFKTQLFIDFKRKVNAHVDADEQPDSSIISKFAPEVKQQLQGIRNMISTMMAEVNERQAASDNTTQQLHRRIIDIISGNQPLQMSVRFNDSGASASVENYTTHPSASCPPIPAVDTNNETSPLPSSAAIDTTSPNQQLQYTAGGVPIYTMSREITTVENLWKEWKEGWNGYWPVEELEKNWGNKWRAKDRKWFNIRKQIIDAVNDLHISHHIPIQDAINTLQSEINNNRWSLDKIGKLLQTKKYSTSDTLKRRRLA</sequence>
<dbReference type="Pfam" id="PF12550">
    <property type="entry name" value="GCR1_C"/>
    <property type="match status" value="1"/>
</dbReference>
<dbReference type="OrthoDB" id="2288163at2759"/>
<dbReference type="AlphaFoldDB" id="A0A0B7MPB7"/>
<feature type="region of interest" description="Disordered" evidence="1">
    <location>
        <begin position="394"/>
        <end position="418"/>
    </location>
</feature>
<dbReference type="EMBL" id="LN734207">
    <property type="protein sequence ID" value="CEP20132.1"/>
    <property type="molecule type" value="Genomic_DNA"/>
</dbReference>
<name>A0A0B7MPB7_9FUNG</name>
<dbReference type="Gene3D" id="1.10.443.20">
    <property type="entry name" value="Centromere DNA-binding protein complex CBF3 subunit, domain 2"/>
    <property type="match status" value="2"/>
</dbReference>
<evidence type="ECO:0000313" key="6">
    <source>
        <dbReference type="Proteomes" id="UP000054107"/>
    </source>
</evidence>
<dbReference type="InterPro" id="IPR038279">
    <property type="entry name" value="Ndc10_dom2_sf"/>
</dbReference>
<feature type="domain" description="Transcription activator GCR1-like" evidence="2">
    <location>
        <begin position="741"/>
        <end position="815"/>
    </location>
</feature>
<keyword evidence="6" id="KW-1185">Reference proteome</keyword>
<feature type="region of interest" description="Disordered" evidence="1">
    <location>
        <begin position="688"/>
        <end position="727"/>
    </location>
</feature>
<evidence type="ECO:0000256" key="1">
    <source>
        <dbReference type="SAM" id="MobiDB-lite"/>
    </source>
</evidence>
<feature type="compositionally biased region" description="Polar residues" evidence="1">
    <location>
        <begin position="708"/>
        <end position="727"/>
    </location>
</feature>
<dbReference type="Proteomes" id="UP000054107">
    <property type="component" value="Unassembled WGS sequence"/>
</dbReference>
<protein>
    <recommendedName>
        <fullName evidence="7">Transcription activator GCR1-like domain-containing protein</fullName>
    </recommendedName>
</protein>
<dbReference type="PANTHER" id="PTHR37784:SF2">
    <property type="entry name" value="HIGH-OSMOLARITY-INDUCED TRANSCRIPTION PROTEIN 1"/>
    <property type="match status" value="1"/>
</dbReference>
<evidence type="ECO:0000313" key="5">
    <source>
        <dbReference type="EMBL" id="CEP20132.1"/>
    </source>
</evidence>
<organism evidence="4 6">
    <name type="scientific">Parasitella parasitica</name>
    <dbReference type="NCBI Taxonomy" id="35722"/>
    <lineage>
        <taxon>Eukaryota</taxon>
        <taxon>Fungi</taxon>
        <taxon>Fungi incertae sedis</taxon>
        <taxon>Mucoromycota</taxon>
        <taxon>Mucoromycotina</taxon>
        <taxon>Mucoromycetes</taxon>
        <taxon>Mucorales</taxon>
        <taxon>Mucorineae</taxon>
        <taxon>Mucoraceae</taxon>
        <taxon>Parasitella</taxon>
    </lineage>
</organism>
<dbReference type="GO" id="GO:0000981">
    <property type="term" value="F:DNA-binding transcription factor activity, RNA polymerase II-specific"/>
    <property type="evidence" value="ECO:0007669"/>
    <property type="project" value="TreeGrafter"/>
</dbReference>
<dbReference type="EMBL" id="LN719426">
    <property type="protein sequence ID" value="CEP07726.1"/>
    <property type="molecule type" value="Genomic_DNA"/>
</dbReference>
<evidence type="ECO:0000259" key="3">
    <source>
        <dbReference type="Pfam" id="PF16787"/>
    </source>
</evidence>
<dbReference type="GO" id="GO:0060963">
    <property type="term" value="P:positive regulation of ribosomal protein gene transcription by RNA polymerase II"/>
    <property type="evidence" value="ECO:0007669"/>
    <property type="project" value="TreeGrafter"/>
</dbReference>
<dbReference type="InterPro" id="IPR011010">
    <property type="entry name" value="DNA_brk_join_enz"/>
</dbReference>
<gene>
    <name evidence="4" type="primary">PARPA_01034.1 scaffold 1359</name>
    <name evidence="5" type="synonym">PARPA_14453.1 scaffold 50209</name>
</gene>
<accession>A0A0B7MPB7</accession>